<dbReference type="GO" id="GO:0031267">
    <property type="term" value="F:small GTPase binding"/>
    <property type="evidence" value="ECO:0007669"/>
    <property type="project" value="InterPro"/>
</dbReference>
<evidence type="ECO:0000259" key="1">
    <source>
        <dbReference type="Pfam" id="PF03378"/>
    </source>
</evidence>
<dbReference type="EMBL" id="CAKOFQ010007242">
    <property type="protein sequence ID" value="CAH1995880.1"/>
    <property type="molecule type" value="Genomic_DNA"/>
</dbReference>
<dbReference type="AlphaFoldDB" id="A0A9P0LHA5"/>
<dbReference type="InterPro" id="IPR011989">
    <property type="entry name" value="ARM-like"/>
</dbReference>
<dbReference type="Proteomes" id="UP001152888">
    <property type="component" value="Unassembled WGS sequence"/>
</dbReference>
<dbReference type="EMBL" id="CAKOFQ010007968">
    <property type="protein sequence ID" value="CAH2010396.1"/>
    <property type="molecule type" value="Genomic_DNA"/>
</dbReference>
<organism evidence="2 4">
    <name type="scientific">Acanthoscelides obtectus</name>
    <name type="common">Bean weevil</name>
    <name type="synonym">Bruchus obtectus</name>
    <dbReference type="NCBI Taxonomy" id="200917"/>
    <lineage>
        <taxon>Eukaryota</taxon>
        <taxon>Metazoa</taxon>
        <taxon>Ecdysozoa</taxon>
        <taxon>Arthropoda</taxon>
        <taxon>Hexapoda</taxon>
        <taxon>Insecta</taxon>
        <taxon>Pterygota</taxon>
        <taxon>Neoptera</taxon>
        <taxon>Endopterygota</taxon>
        <taxon>Coleoptera</taxon>
        <taxon>Polyphaga</taxon>
        <taxon>Cucujiformia</taxon>
        <taxon>Chrysomeloidea</taxon>
        <taxon>Chrysomelidae</taxon>
        <taxon>Bruchinae</taxon>
        <taxon>Bruchini</taxon>
        <taxon>Acanthoscelides</taxon>
    </lineage>
</organism>
<proteinExistence type="predicted"/>
<feature type="domain" description="Exportin-2 C-terminal" evidence="1">
    <location>
        <begin position="2"/>
        <end position="83"/>
    </location>
</feature>
<reference evidence="2" key="1">
    <citation type="submission" date="2022-03" db="EMBL/GenBank/DDBJ databases">
        <authorList>
            <person name="Sayadi A."/>
        </authorList>
    </citation>
    <scope>NUCLEOTIDE SEQUENCE</scope>
</reference>
<evidence type="ECO:0000313" key="4">
    <source>
        <dbReference type="Proteomes" id="UP001152888"/>
    </source>
</evidence>
<gene>
    <name evidence="2" type="ORF">ACAOBT_LOCUS22896</name>
    <name evidence="3" type="ORF">ACAOBT_LOCUS31495</name>
</gene>
<keyword evidence="4" id="KW-1185">Reference proteome</keyword>
<comment type="caution">
    <text evidence="2">The sequence shown here is derived from an EMBL/GenBank/DDBJ whole genome shotgun (WGS) entry which is preliminary data.</text>
</comment>
<evidence type="ECO:0000313" key="3">
    <source>
        <dbReference type="EMBL" id="CAH2010396.1"/>
    </source>
</evidence>
<dbReference type="Pfam" id="PF03378">
    <property type="entry name" value="CAS_CSE1"/>
    <property type="match status" value="1"/>
</dbReference>
<name>A0A9P0LHA5_ACAOB</name>
<dbReference type="InterPro" id="IPR005043">
    <property type="entry name" value="XPO2_C"/>
</dbReference>
<dbReference type="OrthoDB" id="3268246at2759"/>
<evidence type="ECO:0000313" key="2">
    <source>
        <dbReference type="EMBL" id="CAH1995880.1"/>
    </source>
</evidence>
<accession>A0A9P0LHA5</accession>
<protein>
    <recommendedName>
        <fullName evidence="1">Exportin-2 C-terminal domain-containing protein</fullName>
    </recommendedName>
</protein>
<sequence>MPVDESTLPDDHFIEVDDTPTFQTASAKLNFANSTKNDPLEAVSEPRQFLVQNLSTLGRSQPGRLPTLISNTSADCQRILQQYCAKFSVQLV</sequence>
<dbReference type="Gene3D" id="1.25.10.10">
    <property type="entry name" value="Leucine-rich Repeat Variant"/>
    <property type="match status" value="1"/>
</dbReference>